<dbReference type="InterPro" id="IPR013154">
    <property type="entry name" value="ADH-like_N"/>
</dbReference>
<dbReference type="SUPFAM" id="SSF50129">
    <property type="entry name" value="GroES-like"/>
    <property type="match status" value="1"/>
</dbReference>
<dbReference type="PANTHER" id="PTHR43401">
    <property type="entry name" value="L-THREONINE 3-DEHYDROGENASE"/>
    <property type="match status" value="1"/>
</dbReference>
<keyword evidence="3" id="KW-0560">Oxidoreductase</keyword>
<dbReference type="Gene3D" id="3.90.180.10">
    <property type="entry name" value="Medium-chain alcohol dehydrogenases, catalytic domain"/>
    <property type="match status" value="1"/>
</dbReference>
<dbReference type="Proteomes" id="UP000662873">
    <property type="component" value="Chromosome"/>
</dbReference>
<proteinExistence type="inferred from homology"/>
<dbReference type="GO" id="GO:0008270">
    <property type="term" value="F:zinc ion binding"/>
    <property type="evidence" value="ECO:0007669"/>
    <property type="project" value="InterPro"/>
</dbReference>
<dbReference type="SUPFAM" id="SSF51735">
    <property type="entry name" value="NAD(P)-binding Rossmann-fold domains"/>
    <property type="match status" value="1"/>
</dbReference>
<accession>A0A809R5S5</accession>
<sequence>MKAIAKTRPEAGVELIDVPEPQVGPGSVKVRLEAASVCGTDLHIYSWDEWAAKRIQPPRIIGHEFCGTIVEVGPGVVDRQVGDFVASESHITCGVCRQCRLGLGHVCVNTRILGVDVDGGFAPFVVIPKDNAQPISRSIPPKIASFLDAFGNAVHTVNAGPVLDQKVLITGMGPIGMFAAAVCKAEGASLVAATEISDFRTGLARQMGADAVLDPRRDDLEAALRELAPEGFDAVLEMSGSPAALDLAVRSVRPGGRLSLLGVYKESRQSVDMNALVFGGVEVQGIVGRRLWETWVQMRGLLERGAVDLEPVVTHELPYTEFAYGMELMKKGEAGKVVFQFDGAA</sequence>
<dbReference type="Pfam" id="PF00107">
    <property type="entry name" value="ADH_zinc_N"/>
    <property type="match status" value="1"/>
</dbReference>
<organism evidence="6 7">
    <name type="scientific">Candidatus Nitrosymbiomonas proteolyticus</name>
    <dbReference type="NCBI Taxonomy" id="2608984"/>
    <lineage>
        <taxon>Bacteria</taxon>
        <taxon>Bacillati</taxon>
        <taxon>Armatimonadota</taxon>
        <taxon>Armatimonadota incertae sedis</taxon>
        <taxon>Candidatus Nitrosymbiomonas</taxon>
    </lineage>
</organism>
<dbReference type="GO" id="GO:0016491">
    <property type="term" value="F:oxidoreductase activity"/>
    <property type="evidence" value="ECO:0007669"/>
    <property type="project" value="UniProtKB-KW"/>
</dbReference>
<dbReference type="KEGG" id="npy:NPRO_04950"/>
<evidence type="ECO:0000259" key="5">
    <source>
        <dbReference type="SMART" id="SM00829"/>
    </source>
</evidence>
<dbReference type="InterPro" id="IPR036291">
    <property type="entry name" value="NAD(P)-bd_dom_sf"/>
</dbReference>
<evidence type="ECO:0000256" key="1">
    <source>
        <dbReference type="ARBA" id="ARBA00022723"/>
    </source>
</evidence>
<evidence type="ECO:0000313" key="6">
    <source>
        <dbReference type="EMBL" id="BBO22900.1"/>
    </source>
</evidence>
<reference evidence="6" key="1">
    <citation type="journal article" name="DNA Res.">
        <title>The physiological potential of anammox bacteria as revealed by their core genome structure.</title>
        <authorList>
            <person name="Okubo T."/>
            <person name="Toyoda A."/>
            <person name="Fukuhara K."/>
            <person name="Uchiyama I."/>
            <person name="Harigaya Y."/>
            <person name="Kuroiwa M."/>
            <person name="Suzuki T."/>
            <person name="Murakami Y."/>
            <person name="Suwa Y."/>
            <person name="Takami H."/>
        </authorList>
    </citation>
    <scope>NUCLEOTIDE SEQUENCE</scope>
    <source>
        <strain evidence="6">317325-2</strain>
    </source>
</reference>
<dbReference type="SMART" id="SM00829">
    <property type="entry name" value="PKS_ER"/>
    <property type="match status" value="1"/>
</dbReference>
<dbReference type="InterPro" id="IPR013149">
    <property type="entry name" value="ADH-like_C"/>
</dbReference>
<dbReference type="EMBL" id="AP021858">
    <property type="protein sequence ID" value="BBO22900.1"/>
    <property type="molecule type" value="Genomic_DNA"/>
</dbReference>
<feature type="domain" description="Enoyl reductase (ER)" evidence="5">
    <location>
        <begin position="12"/>
        <end position="339"/>
    </location>
</feature>
<dbReference type="InterPro" id="IPR002328">
    <property type="entry name" value="ADH_Zn_CS"/>
</dbReference>
<dbReference type="AlphaFoldDB" id="A0A809R5S5"/>
<dbReference type="InterPro" id="IPR011032">
    <property type="entry name" value="GroES-like_sf"/>
</dbReference>
<comment type="cofactor">
    <cofactor evidence="4">
        <name>Zn(2+)</name>
        <dbReference type="ChEBI" id="CHEBI:29105"/>
    </cofactor>
</comment>
<name>A0A809R5S5_9BACT</name>
<comment type="similarity">
    <text evidence="4">Belongs to the zinc-containing alcohol dehydrogenase family.</text>
</comment>
<dbReference type="PROSITE" id="PS00059">
    <property type="entry name" value="ADH_ZINC"/>
    <property type="match status" value="1"/>
</dbReference>
<dbReference type="PANTHER" id="PTHR43401:SF2">
    <property type="entry name" value="L-THREONINE 3-DEHYDROGENASE"/>
    <property type="match status" value="1"/>
</dbReference>
<evidence type="ECO:0000256" key="3">
    <source>
        <dbReference type="ARBA" id="ARBA00023002"/>
    </source>
</evidence>
<dbReference type="Gene3D" id="3.40.50.720">
    <property type="entry name" value="NAD(P)-binding Rossmann-like Domain"/>
    <property type="match status" value="1"/>
</dbReference>
<evidence type="ECO:0000256" key="4">
    <source>
        <dbReference type="RuleBase" id="RU361277"/>
    </source>
</evidence>
<dbReference type="Pfam" id="PF08240">
    <property type="entry name" value="ADH_N"/>
    <property type="match status" value="1"/>
</dbReference>
<dbReference type="InterPro" id="IPR050129">
    <property type="entry name" value="Zn_alcohol_dh"/>
</dbReference>
<gene>
    <name evidence="6" type="ORF">NPRO_04950</name>
</gene>
<dbReference type="InterPro" id="IPR020843">
    <property type="entry name" value="ER"/>
</dbReference>
<keyword evidence="1 4" id="KW-0479">Metal-binding</keyword>
<dbReference type="NCBIfam" id="NF003808">
    <property type="entry name" value="PRK05396.1"/>
    <property type="match status" value="1"/>
</dbReference>
<evidence type="ECO:0000256" key="2">
    <source>
        <dbReference type="ARBA" id="ARBA00022833"/>
    </source>
</evidence>
<evidence type="ECO:0000313" key="7">
    <source>
        <dbReference type="Proteomes" id="UP000662873"/>
    </source>
</evidence>
<keyword evidence="2 4" id="KW-0862">Zinc</keyword>
<protein>
    <submittedName>
        <fullName evidence="6">L-threonine 3-dehydrogenase</fullName>
    </submittedName>
</protein>